<evidence type="ECO:0000256" key="1">
    <source>
        <dbReference type="SAM" id="MobiDB-lite"/>
    </source>
</evidence>
<sequence length="788" mass="79675">MKFSSSANIALASIALSSPNLLSSPVFVNAAPTGGTGSLSPNLGAGYFGTSPQMHATDSPVMPTMPSPPTSKIAGQRRSLRRSRTIKRRNGEKASRNIDPLGLGVNAGAIQSGAESILHSRMVPGGSSSGAQGTVDPFSPIVGPGGLLANTGLVPPNTPMLGGVPLSNGVDPSMLLGAIPGVDNVIPIIQNTVTGAPGTVLSSLTAGSLPFVNGLLPNLGAPPIALPQVLGTSTPGLGVLPQLAGGYSPLTGGLSSVQGVAAQVPGVLSQLPDAVPSVSGVTQALPIAVPDVNRLAPPAIVPNVGAVPNVSMPPLSGALPQVPGLVTGAPQLAGGIPQVPDAVSQEGEPWPLAESGRYRPRLRRARNPVALASMVPVPSVALPTSVSALNALPTSMLNLNALPTVTATNLLAQPIESLAPADPLFASNSVPHILVSGPDGVGMFEPLEGVGAGAMGRPDYDGAQTESTRPEKGYGVRPGMPENDKGAQTTSGTKSAVESRTTSWSTTQSERPMADRTTSELAPTNLARPSAKLDVPTTSAFFTSKPTVTDAPITTSPEPTLIVDGEILPVRKRWESKSPSLHDIGSAVTDESGSPLLSDGVPVPTPPVYLPSATRLRVSSQDSLGVSRSASVVTLKSFSMASITEGVAPIPAPAQTAPPVIGGIRSSLDMAQPAGLAPTISDDSLSGHSSSDERPLLISPTITAAASSPIATLYTGGVPLSRTFERSADTPLSAVPISGDSPNVPSPASLGSGTPMDSQDTATRKIFRWGVPKMVTSTIRSVATAVKK</sequence>
<accession>A0A8H3HSU9</accession>
<feature type="region of interest" description="Disordered" evidence="1">
    <location>
        <begin position="674"/>
        <end position="693"/>
    </location>
</feature>
<protein>
    <submittedName>
        <fullName evidence="2">Uncharacterized protein</fullName>
    </submittedName>
</protein>
<feature type="region of interest" description="Disordered" evidence="1">
    <location>
        <begin position="580"/>
        <end position="602"/>
    </location>
</feature>
<name>A0A8H3HSU9_9AGAM</name>
<feature type="region of interest" description="Disordered" evidence="1">
    <location>
        <begin position="61"/>
        <end position="82"/>
    </location>
</feature>
<feature type="region of interest" description="Disordered" evidence="1">
    <location>
        <begin position="454"/>
        <end position="528"/>
    </location>
</feature>
<proteinExistence type="predicted"/>
<feature type="compositionally biased region" description="Polar residues" evidence="1">
    <location>
        <begin position="486"/>
        <end position="510"/>
    </location>
</feature>
<evidence type="ECO:0000313" key="3">
    <source>
        <dbReference type="Proteomes" id="UP000663853"/>
    </source>
</evidence>
<gene>
    <name evidence="2" type="ORF">RDB_LOCUS180746</name>
</gene>
<comment type="caution">
    <text evidence="2">The sequence shown here is derived from an EMBL/GenBank/DDBJ whole genome shotgun (WGS) entry which is preliminary data.</text>
</comment>
<dbReference type="AlphaFoldDB" id="A0A8H3HSU9"/>
<feature type="region of interest" description="Disordered" evidence="1">
    <location>
        <begin position="731"/>
        <end position="763"/>
    </location>
</feature>
<dbReference type="Proteomes" id="UP000663853">
    <property type="component" value="Unassembled WGS sequence"/>
</dbReference>
<dbReference type="EMBL" id="CAJMXA010004176">
    <property type="protein sequence ID" value="CAE6536455.1"/>
    <property type="molecule type" value="Genomic_DNA"/>
</dbReference>
<feature type="compositionally biased region" description="Polar residues" evidence="1">
    <location>
        <begin position="749"/>
        <end position="761"/>
    </location>
</feature>
<organism evidence="2 3">
    <name type="scientific">Rhizoctonia solani</name>
    <dbReference type="NCBI Taxonomy" id="456999"/>
    <lineage>
        <taxon>Eukaryota</taxon>
        <taxon>Fungi</taxon>
        <taxon>Dikarya</taxon>
        <taxon>Basidiomycota</taxon>
        <taxon>Agaricomycotina</taxon>
        <taxon>Agaricomycetes</taxon>
        <taxon>Cantharellales</taxon>
        <taxon>Ceratobasidiaceae</taxon>
        <taxon>Rhizoctonia</taxon>
    </lineage>
</organism>
<evidence type="ECO:0000313" key="2">
    <source>
        <dbReference type="EMBL" id="CAE6536455.1"/>
    </source>
</evidence>
<reference evidence="2" key="1">
    <citation type="submission" date="2021-01" db="EMBL/GenBank/DDBJ databases">
        <authorList>
            <person name="Kaushik A."/>
        </authorList>
    </citation>
    <scope>NUCLEOTIDE SEQUENCE</scope>
    <source>
        <strain evidence="2">AG6-10EEA</strain>
    </source>
</reference>